<sequence>MAKGIYSFSPYIYYTNEQLMKDCCLVPYMFHKYLGYRTVIVTAQKEEYTYHELLSGLELEILRTPQDLSEWVQMCCEYISEHYSGIDVMFCFGAYPSHIEMVRRYRQLRPDGKVILKLDANLYWQDRIAFREAGYEELLSNCDVITVESKKLKQHLSKKWPYIIDYVPNASVDLAPRKRTEYSEKENTILTVGRIGTAQKANWVLMEAFRLIAEAIPDWKVKLVGGIEDSFKPYIEDFFNESPHLRDRVIFTGKVMDKDKLENEYKKAKVFALTSEFEGGTPNVWVEAARNGCYIVCSEIDAVGDATNWGKCGKSFEVGNIRQLSRILVEICNDESYFARGCYDIQEYRERFFSYEKIVCKLNHLINLLPGDM</sequence>
<dbReference type="RefSeq" id="WP_378048928.1">
    <property type="nucleotide sequence ID" value="NZ_JBHMDN010000019.1"/>
</dbReference>
<dbReference type="SUPFAM" id="SSF53756">
    <property type="entry name" value="UDP-Glycosyltransferase/glycogen phosphorylase"/>
    <property type="match status" value="1"/>
</dbReference>
<dbReference type="PANTHER" id="PTHR46401:SF2">
    <property type="entry name" value="GLYCOSYLTRANSFERASE WBBK-RELATED"/>
    <property type="match status" value="1"/>
</dbReference>
<protein>
    <submittedName>
        <fullName evidence="2">Glycosyltransferase family 4 protein</fullName>
        <ecNumber evidence="2">2.4.-.-</ecNumber>
    </submittedName>
</protein>
<keyword evidence="1 2" id="KW-0808">Transferase</keyword>
<accession>A0ABW2FMJ5</accession>
<evidence type="ECO:0000256" key="1">
    <source>
        <dbReference type="ARBA" id="ARBA00022679"/>
    </source>
</evidence>
<keyword evidence="3" id="KW-1185">Reference proteome</keyword>
<keyword evidence="2" id="KW-0328">Glycosyltransferase</keyword>
<dbReference type="Pfam" id="PF13692">
    <property type="entry name" value="Glyco_trans_1_4"/>
    <property type="match status" value="1"/>
</dbReference>
<dbReference type="PANTHER" id="PTHR46401">
    <property type="entry name" value="GLYCOSYLTRANSFERASE WBBK-RELATED"/>
    <property type="match status" value="1"/>
</dbReference>
<dbReference type="CDD" id="cd03801">
    <property type="entry name" value="GT4_PimA-like"/>
    <property type="match status" value="1"/>
</dbReference>
<gene>
    <name evidence="2" type="ORF">ACFQMJ_32660</name>
</gene>
<dbReference type="EMBL" id="JBHTAI010000032">
    <property type="protein sequence ID" value="MFC7153301.1"/>
    <property type="molecule type" value="Genomic_DNA"/>
</dbReference>
<dbReference type="Proteomes" id="UP001596378">
    <property type="component" value="Unassembled WGS sequence"/>
</dbReference>
<dbReference type="GO" id="GO:0016757">
    <property type="term" value="F:glycosyltransferase activity"/>
    <property type="evidence" value="ECO:0007669"/>
    <property type="project" value="UniProtKB-KW"/>
</dbReference>
<comment type="caution">
    <text evidence="2">The sequence shown here is derived from an EMBL/GenBank/DDBJ whole genome shotgun (WGS) entry which is preliminary data.</text>
</comment>
<dbReference type="EC" id="2.4.-.-" evidence="2"/>
<dbReference type="Gene3D" id="3.40.50.2000">
    <property type="entry name" value="Glycogen Phosphorylase B"/>
    <property type="match status" value="2"/>
</dbReference>
<evidence type="ECO:0000313" key="3">
    <source>
        <dbReference type="Proteomes" id="UP001596378"/>
    </source>
</evidence>
<name>A0ABW2FMJ5_9BACL</name>
<organism evidence="2 3">
    <name type="scientific">Cohnella cellulosilytica</name>
    <dbReference type="NCBI Taxonomy" id="986710"/>
    <lineage>
        <taxon>Bacteria</taxon>
        <taxon>Bacillati</taxon>
        <taxon>Bacillota</taxon>
        <taxon>Bacilli</taxon>
        <taxon>Bacillales</taxon>
        <taxon>Paenibacillaceae</taxon>
        <taxon>Cohnella</taxon>
    </lineage>
</organism>
<reference evidence="3" key="1">
    <citation type="journal article" date="2019" name="Int. J. Syst. Evol. Microbiol.">
        <title>The Global Catalogue of Microorganisms (GCM) 10K type strain sequencing project: providing services to taxonomists for standard genome sequencing and annotation.</title>
        <authorList>
            <consortium name="The Broad Institute Genomics Platform"/>
            <consortium name="The Broad Institute Genome Sequencing Center for Infectious Disease"/>
            <person name="Wu L."/>
            <person name="Ma J."/>
        </authorList>
    </citation>
    <scope>NUCLEOTIDE SEQUENCE [LARGE SCALE GENOMIC DNA]</scope>
    <source>
        <strain evidence="3">KCTC 12907</strain>
    </source>
</reference>
<proteinExistence type="predicted"/>
<evidence type="ECO:0000313" key="2">
    <source>
        <dbReference type="EMBL" id="MFC7153301.1"/>
    </source>
</evidence>